<dbReference type="InterPro" id="IPR020846">
    <property type="entry name" value="MFS_dom"/>
</dbReference>
<evidence type="ECO:0000256" key="5">
    <source>
        <dbReference type="SAM" id="Phobius"/>
    </source>
</evidence>
<accession>A0A6F8XKR6</accession>
<feature type="transmembrane region" description="Helical" evidence="5">
    <location>
        <begin position="93"/>
        <end position="114"/>
    </location>
</feature>
<organism evidence="7 8">
    <name type="scientific">Phytohabitans flavus</name>
    <dbReference type="NCBI Taxonomy" id="1076124"/>
    <lineage>
        <taxon>Bacteria</taxon>
        <taxon>Bacillati</taxon>
        <taxon>Actinomycetota</taxon>
        <taxon>Actinomycetes</taxon>
        <taxon>Micromonosporales</taxon>
        <taxon>Micromonosporaceae</taxon>
    </lineage>
</organism>
<evidence type="ECO:0000256" key="2">
    <source>
        <dbReference type="ARBA" id="ARBA00022692"/>
    </source>
</evidence>
<feature type="transmembrane region" description="Helical" evidence="5">
    <location>
        <begin position="280"/>
        <end position="298"/>
    </location>
</feature>
<feature type="transmembrane region" description="Helical" evidence="5">
    <location>
        <begin position="304"/>
        <end position="328"/>
    </location>
</feature>
<evidence type="ECO:0000256" key="4">
    <source>
        <dbReference type="ARBA" id="ARBA00023136"/>
    </source>
</evidence>
<dbReference type="PROSITE" id="PS50850">
    <property type="entry name" value="MFS"/>
    <property type="match status" value="1"/>
</dbReference>
<feature type="domain" description="Major facilitator superfamily (MFS) profile" evidence="6">
    <location>
        <begin position="2"/>
        <end position="469"/>
    </location>
</feature>
<feature type="transmembrane region" description="Helical" evidence="5">
    <location>
        <begin position="249"/>
        <end position="268"/>
    </location>
</feature>
<feature type="transmembrane region" description="Helical" evidence="5">
    <location>
        <begin position="222"/>
        <end position="243"/>
    </location>
</feature>
<comment type="subcellular location">
    <subcellularLocation>
        <location evidence="1">Cell membrane</location>
        <topology evidence="1">Multi-pass membrane protein</topology>
    </subcellularLocation>
</comment>
<gene>
    <name evidence="7" type="ORF">Pflav_007910</name>
</gene>
<sequence length="626" mass="63945">MSTIVLTAIVALAFADASIVVLALPAIYSRFETTVVGVSWVLTGYAIAVTVAAGLVFAFRRWLHPTALTLGGLLLFAGGSAWCGVAASLTQLMAGRVVQGIGAAALLAGALAVLCDEIGPERGRRWWSAAATVGLAVGPALGGTLTEAFDWQMIFLGQVPAAVLGLLVVAVAALWRPARGARTSAGSEEPDTLTLALDPRTGVFGPAALTIRDRGALILAHLGYLTLFAGLVGALFLGVLMLVEVWRFGPLHAAVVMMALPAGTLLAARLTARASRAARIVVGVLGLCAGLLALGYLPAAHPGWAAVALFVCGAGSGMVVAVLATLAFHPATPLVPAGASVVAAKHAGLVLGLALIAPLLAGSLEDGSERALLAGTGVLLEAKLPVQEKIDLALTVRDAVSGSPRGSVPEVAKSVPPDKRDAQTTALLTEVDARLRATLTRAFRPAFELAAGVTLLTLLACGALGGRRQDRPPAAGTTARGGAAATLAVTVLLSAGLLGAEAAAGAGGYGRYAETQPCDAPADPYPGDDFDALVQRIAYSALYGAACELDMSAERLVLALADQPGFAPVDWDDATVERAVRAAIDRALDDADRRGDLPSWTLMLARQALRLMPLDRIVDLLGLTGD</sequence>
<evidence type="ECO:0000256" key="3">
    <source>
        <dbReference type="ARBA" id="ARBA00022989"/>
    </source>
</evidence>
<reference evidence="7 8" key="2">
    <citation type="submission" date="2020-03" db="EMBL/GenBank/DDBJ databases">
        <authorList>
            <person name="Ichikawa N."/>
            <person name="Kimura A."/>
            <person name="Kitahashi Y."/>
            <person name="Uohara A."/>
        </authorList>
    </citation>
    <scope>NUCLEOTIDE SEQUENCE [LARGE SCALE GENOMIC DNA]</scope>
    <source>
        <strain evidence="7 8">NBRC 107702</strain>
    </source>
</reference>
<feature type="transmembrane region" description="Helical" evidence="5">
    <location>
        <begin position="340"/>
        <end position="361"/>
    </location>
</feature>
<reference evidence="7 8" key="1">
    <citation type="submission" date="2020-03" db="EMBL/GenBank/DDBJ databases">
        <title>Whole genome shotgun sequence of Phytohabitans flavus NBRC 107702.</title>
        <authorList>
            <person name="Komaki H."/>
            <person name="Tamura T."/>
        </authorList>
    </citation>
    <scope>NUCLEOTIDE SEQUENCE [LARGE SCALE GENOMIC DNA]</scope>
    <source>
        <strain evidence="7 8">NBRC 107702</strain>
    </source>
</reference>
<dbReference type="Pfam" id="PF07690">
    <property type="entry name" value="MFS_1"/>
    <property type="match status" value="1"/>
</dbReference>
<dbReference type="InterPro" id="IPR011701">
    <property type="entry name" value="MFS"/>
</dbReference>
<feature type="transmembrane region" description="Helical" evidence="5">
    <location>
        <begin position="126"/>
        <end position="145"/>
    </location>
</feature>
<dbReference type="PANTHER" id="PTHR23501">
    <property type="entry name" value="MAJOR FACILITATOR SUPERFAMILY"/>
    <property type="match status" value="1"/>
</dbReference>
<keyword evidence="4 5" id="KW-0472">Membrane</keyword>
<keyword evidence="3 5" id="KW-1133">Transmembrane helix</keyword>
<dbReference type="SUPFAM" id="SSF103473">
    <property type="entry name" value="MFS general substrate transporter"/>
    <property type="match status" value="1"/>
</dbReference>
<feature type="transmembrane region" description="Helical" evidence="5">
    <location>
        <begin position="151"/>
        <end position="175"/>
    </location>
</feature>
<protein>
    <recommendedName>
        <fullName evidence="6">Major facilitator superfamily (MFS) profile domain-containing protein</fullName>
    </recommendedName>
</protein>
<evidence type="ECO:0000256" key="1">
    <source>
        <dbReference type="ARBA" id="ARBA00004651"/>
    </source>
</evidence>
<dbReference type="KEGG" id="pfla:Pflav_007910"/>
<dbReference type="Proteomes" id="UP000502508">
    <property type="component" value="Chromosome"/>
</dbReference>
<evidence type="ECO:0000259" key="6">
    <source>
        <dbReference type="PROSITE" id="PS50850"/>
    </source>
</evidence>
<dbReference type="EMBL" id="AP022870">
    <property type="protein sequence ID" value="BCB74381.1"/>
    <property type="molecule type" value="Genomic_DNA"/>
</dbReference>
<proteinExistence type="predicted"/>
<keyword evidence="2 5" id="KW-0812">Transmembrane</keyword>
<feature type="transmembrane region" description="Helical" evidence="5">
    <location>
        <begin position="66"/>
        <end position="87"/>
    </location>
</feature>
<dbReference type="PANTHER" id="PTHR23501:SF197">
    <property type="entry name" value="COMD"/>
    <property type="match status" value="1"/>
</dbReference>
<dbReference type="Gene3D" id="1.20.1720.10">
    <property type="entry name" value="Multidrug resistance protein D"/>
    <property type="match status" value="1"/>
</dbReference>
<dbReference type="InterPro" id="IPR036259">
    <property type="entry name" value="MFS_trans_sf"/>
</dbReference>
<evidence type="ECO:0000313" key="7">
    <source>
        <dbReference type="EMBL" id="BCB74381.1"/>
    </source>
</evidence>
<dbReference type="GO" id="GO:0005886">
    <property type="term" value="C:plasma membrane"/>
    <property type="evidence" value="ECO:0007669"/>
    <property type="project" value="UniProtKB-SubCell"/>
</dbReference>
<name>A0A6F8XKR6_9ACTN</name>
<dbReference type="GO" id="GO:0022857">
    <property type="term" value="F:transmembrane transporter activity"/>
    <property type="evidence" value="ECO:0007669"/>
    <property type="project" value="InterPro"/>
</dbReference>
<evidence type="ECO:0000313" key="8">
    <source>
        <dbReference type="Proteomes" id="UP000502508"/>
    </source>
</evidence>
<keyword evidence="8" id="KW-1185">Reference proteome</keyword>
<dbReference type="AlphaFoldDB" id="A0A6F8XKR6"/>
<feature type="transmembrane region" description="Helical" evidence="5">
    <location>
        <begin position="39"/>
        <end position="59"/>
    </location>
</feature>